<sequence length="277" mass="32636">MKYRINIFLALVMLTNFAKAQTHRFIYDVIYKKDSTSEVTTKENYILDINKSETLFYTWDFYLADSLINNNIPFPKDMKLNTSNIIVHKIGNNQFEEYDLIENTVLNLKTENSQNWKLTDEKRQIKNLTLQKATTTWGGRHWIAWFATSFPFPEGPHKFHGLPGLIIELSDDKNNYRFELAKSEKIANPEENQFIEMSKQMSIPVDWKKYKAMKLNYYESPFNFIKNGIGNSKVEDFFLNDGTVVNSKNQREINNQLRNVIKKYNNPIELDKAINYP</sequence>
<feature type="chain" id="PRO_5012591007" evidence="1">
    <location>
        <begin position="21"/>
        <end position="277"/>
    </location>
</feature>
<feature type="signal peptide" evidence="1">
    <location>
        <begin position="1"/>
        <end position="20"/>
    </location>
</feature>
<dbReference type="EMBL" id="FSRK01000001">
    <property type="protein sequence ID" value="SIO16195.1"/>
    <property type="molecule type" value="Genomic_DNA"/>
</dbReference>
<proteinExistence type="predicted"/>
<dbReference type="Proteomes" id="UP000185207">
    <property type="component" value="Unassembled WGS sequence"/>
</dbReference>
<evidence type="ECO:0000313" key="2">
    <source>
        <dbReference type="EMBL" id="SIO16195.1"/>
    </source>
</evidence>
<evidence type="ECO:0000256" key="1">
    <source>
        <dbReference type="SAM" id="SignalP"/>
    </source>
</evidence>
<dbReference type="RefSeq" id="WP_074235651.1">
    <property type="nucleotide sequence ID" value="NZ_FSRK01000001.1"/>
</dbReference>
<name>A0A1N6H920_9FLAO</name>
<accession>A0A1N6H920</accession>
<organism evidence="2 3">
    <name type="scientific">Epilithonimonas zeae</name>
    <dbReference type="NCBI Taxonomy" id="1416779"/>
    <lineage>
        <taxon>Bacteria</taxon>
        <taxon>Pseudomonadati</taxon>
        <taxon>Bacteroidota</taxon>
        <taxon>Flavobacteriia</taxon>
        <taxon>Flavobacteriales</taxon>
        <taxon>Weeksellaceae</taxon>
        <taxon>Chryseobacterium group</taxon>
        <taxon>Epilithonimonas</taxon>
    </lineage>
</organism>
<keyword evidence="3" id="KW-1185">Reference proteome</keyword>
<reference evidence="3" key="1">
    <citation type="submission" date="2016-11" db="EMBL/GenBank/DDBJ databases">
        <authorList>
            <person name="Varghese N."/>
            <person name="Submissions S."/>
        </authorList>
    </citation>
    <scope>NUCLEOTIDE SEQUENCE [LARGE SCALE GENOMIC DNA]</scope>
    <source>
        <strain evidence="3">DSM 27623</strain>
    </source>
</reference>
<gene>
    <name evidence="2" type="ORF">SAMN05444409_2325</name>
</gene>
<evidence type="ECO:0000313" key="3">
    <source>
        <dbReference type="Proteomes" id="UP000185207"/>
    </source>
</evidence>
<dbReference type="AlphaFoldDB" id="A0A1N6H920"/>
<dbReference type="STRING" id="1416779.SAMN05444409_2325"/>
<dbReference type="InterPro" id="IPR005901">
    <property type="entry name" value="GLPGLI"/>
</dbReference>
<dbReference type="Pfam" id="PF09697">
    <property type="entry name" value="Porph_ging"/>
    <property type="match status" value="1"/>
</dbReference>
<dbReference type="NCBIfam" id="TIGR01200">
    <property type="entry name" value="GLPGLI"/>
    <property type="match status" value="1"/>
</dbReference>
<keyword evidence="1" id="KW-0732">Signal</keyword>
<protein>
    <submittedName>
        <fullName evidence="2">GLPGLI family protein</fullName>
    </submittedName>
</protein>